<gene>
    <name evidence="1" type="ORF">Pa4123_18150</name>
</gene>
<evidence type="ECO:0000313" key="1">
    <source>
        <dbReference type="EMBL" id="GLH96541.1"/>
    </source>
</evidence>
<proteinExistence type="predicted"/>
<organism evidence="1 2">
    <name type="scientific">Phytohabitans aurantiacus</name>
    <dbReference type="NCBI Taxonomy" id="3016789"/>
    <lineage>
        <taxon>Bacteria</taxon>
        <taxon>Bacillati</taxon>
        <taxon>Actinomycetota</taxon>
        <taxon>Actinomycetes</taxon>
        <taxon>Micromonosporales</taxon>
        <taxon>Micromonosporaceae</taxon>
    </lineage>
</organism>
<dbReference type="Proteomes" id="UP001144280">
    <property type="component" value="Unassembled WGS sequence"/>
</dbReference>
<keyword evidence="2" id="KW-1185">Reference proteome</keyword>
<comment type="caution">
    <text evidence="1">The sequence shown here is derived from an EMBL/GenBank/DDBJ whole genome shotgun (WGS) entry which is preliminary data.</text>
</comment>
<dbReference type="RefSeq" id="WP_281893774.1">
    <property type="nucleotide sequence ID" value="NZ_BSDI01000007.1"/>
</dbReference>
<evidence type="ECO:0000313" key="2">
    <source>
        <dbReference type="Proteomes" id="UP001144280"/>
    </source>
</evidence>
<protein>
    <submittedName>
        <fullName evidence="1">Uncharacterized protein</fullName>
    </submittedName>
</protein>
<dbReference type="EMBL" id="BSDI01000007">
    <property type="protein sequence ID" value="GLH96541.1"/>
    <property type="molecule type" value="Genomic_DNA"/>
</dbReference>
<name>A0ABQ5QRP6_9ACTN</name>
<sequence>MPAPFDALTTAWDAMPLDEALALLPLDSDAGGGATADLFEFDVLFGEDPERVFVHRGDIAVSGAVAIGNGHHEGYGDDGLVYLIDGDLTVDGPLHFYNEGYYVPLLVTGSVTAQNLFCSSECWLFVAGSLTVSNLLVTDLYECGSLRVQGATTTRAWLETYSDVDVRLRGDRDHGGHVAADPAAVLLPEFLDERSGVATNSLFAAAFADRSVVREPMR</sequence>
<accession>A0ABQ5QRP6</accession>
<reference evidence="1" key="1">
    <citation type="submission" date="2022-12" db="EMBL/GenBank/DDBJ databases">
        <title>New Phytohabitans aurantiacus sp. RD004123 nov., an actinomycete isolated from soil.</title>
        <authorList>
            <person name="Triningsih D.W."/>
            <person name="Harunari E."/>
            <person name="Igarashi Y."/>
        </authorList>
    </citation>
    <scope>NUCLEOTIDE SEQUENCE</scope>
    <source>
        <strain evidence="1">RD004123</strain>
    </source>
</reference>